<gene>
    <name evidence="4" type="ORF">HNR28_000806</name>
</gene>
<dbReference type="GO" id="GO:0016618">
    <property type="term" value="F:hydroxypyruvate reductase [NAD(P)H] activity"/>
    <property type="evidence" value="ECO:0007669"/>
    <property type="project" value="UniProtKB-EC"/>
</dbReference>
<sequence>MEIVFASQLEADPQAWVAALRTALPDARVRLWGDGEPEGRADFAVVWAPPADLFAREPRLRALFNLGAGVDALLRLPGLPDDLPLVRLEDGGMAVQMAEYALYHLLRESRDFGRYERQQAEGLWQPLADIDRDAWTVGVLGAGAMGARVAQACAALEYPTAVWSRSGRTVPGVEAYGGEADLAAFLARTRVLVNALPLTDATRGILCRRTFEQLRPDAVVINIARGGHLVEADLLAALDGGRLRSAALDVFEREPLPPGHPFWSHARIRVTPHVAGASLMDGTVRQIAGKIRALDRGEPVTGVVDRSRQY</sequence>
<comment type="caution">
    <text evidence="4">The sequence shown here is derived from an EMBL/GenBank/DDBJ whole genome shotgun (WGS) entry which is preliminary data.</text>
</comment>
<dbReference type="EC" id="1.1.1.81" evidence="4"/>
<protein>
    <submittedName>
        <fullName evidence="4">Glyoxylate/hydroxypyruvate reductase A</fullName>
        <ecNumber evidence="4">1.1.1.79</ecNumber>
        <ecNumber evidence="4">1.1.1.81</ecNumber>
    </submittedName>
</protein>
<keyword evidence="4" id="KW-0670">Pyruvate</keyword>
<dbReference type="InterPro" id="IPR001849">
    <property type="entry name" value="PH_domain"/>
</dbReference>
<feature type="domain" description="PH" evidence="3">
    <location>
        <begin position="1"/>
        <end position="25"/>
    </location>
</feature>
<evidence type="ECO:0000256" key="1">
    <source>
        <dbReference type="ARBA" id="ARBA00023002"/>
    </source>
</evidence>
<dbReference type="PROSITE" id="PS50003">
    <property type="entry name" value="PH_DOMAIN"/>
    <property type="match status" value="1"/>
</dbReference>
<dbReference type="PANTHER" id="PTHR43333">
    <property type="entry name" value="2-HACID_DH_C DOMAIN-CONTAINING PROTEIN"/>
    <property type="match status" value="1"/>
</dbReference>
<proteinExistence type="predicted"/>
<dbReference type="InterPro" id="IPR036291">
    <property type="entry name" value="NAD(P)-bd_dom_sf"/>
</dbReference>
<organism evidence="4 5">
    <name type="scientific">Castellaniella defragrans</name>
    <name type="common">Alcaligenes defragrans</name>
    <dbReference type="NCBI Taxonomy" id="75697"/>
    <lineage>
        <taxon>Bacteria</taxon>
        <taxon>Pseudomonadati</taxon>
        <taxon>Pseudomonadota</taxon>
        <taxon>Betaproteobacteria</taxon>
        <taxon>Burkholderiales</taxon>
        <taxon>Alcaligenaceae</taxon>
        <taxon>Castellaniella</taxon>
    </lineage>
</organism>
<name>A0A7W9WL12_CASDE</name>
<dbReference type="EMBL" id="JACHIB010000004">
    <property type="protein sequence ID" value="MBB6082777.1"/>
    <property type="molecule type" value="Genomic_DNA"/>
</dbReference>
<dbReference type="CDD" id="cd12164">
    <property type="entry name" value="GDH_like_2"/>
    <property type="match status" value="1"/>
</dbReference>
<accession>A0A7W9WL12</accession>
<dbReference type="GO" id="GO:0051287">
    <property type="term" value="F:NAD binding"/>
    <property type="evidence" value="ECO:0007669"/>
    <property type="project" value="InterPro"/>
</dbReference>
<dbReference type="EC" id="1.1.1.79" evidence="4"/>
<dbReference type="InterPro" id="IPR006140">
    <property type="entry name" value="D-isomer_DH_NAD-bd"/>
</dbReference>
<reference evidence="4 5" key="1">
    <citation type="submission" date="2020-08" db="EMBL/GenBank/DDBJ databases">
        <title>Genomic Encyclopedia of Type Strains, Phase IV (KMG-IV): sequencing the most valuable type-strain genomes for metagenomic binning, comparative biology and taxonomic classification.</title>
        <authorList>
            <person name="Goeker M."/>
        </authorList>
    </citation>
    <scope>NUCLEOTIDE SEQUENCE [LARGE SCALE GENOMIC DNA]</scope>
    <source>
        <strain evidence="4 5">DSM 12141</strain>
    </source>
</reference>
<dbReference type="RefSeq" id="WP_043681596.1">
    <property type="nucleotide sequence ID" value="NZ_JACHIB010000004.1"/>
</dbReference>
<dbReference type="Gene3D" id="3.40.50.720">
    <property type="entry name" value="NAD(P)-binding Rossmann-like Domain"/>
    <property type="match status" value="2"/>
</dbReference>
<dbReference type="GO" id="GO:0030267">
    <property type="term" value="F:glyoxylate reductase (NADPH) activity"/>
    <property type="evidence" value="ECO:0007669"/>
    <property type="project" value="UniProtKB-EC"/>
</dbReference>
<evidence type="ECO:0000313" key="5">
    <source>
        <dbReference type="Proteomes" id="UP000541136"/>
    </source>
</evidence>
<evidence type="ECO:0000313" key="4">
    <source>
        <dbReference type="EMBL" id="MBB6082777.1"/>
    </source>
</evidence>
<dbReference type="InterPro" id="IPR029753">
    <property type="entry name" value="D-isomer_DH_CS"/>
</dbReference>
<keyword evidence="2" id="KW-0520">NAD</keyword>
<dbReference type="PROSITE" id="PS00671">
    <property type="entry name" value="D_2_HYDROXYACID_DH_3"/>
    <property type="match status" value="1"/>
</dbReference>
<evidence type="ECO:0000259" key="3">
    <source>
        <dbReference type="PROSITE" id="PS50003"/>
    </source>
</evidence>
<keyword evidence="1 4" id="KW-0560">Oxidoreductase</keyword>
<dbReference type="Pfam" id="PF02826">
    <property type="entry name" value="2-Hacid_dh_C"/>
    <property type="match status" value="1"/>
</dbReference>
<evidence type="ECO:0000256" key="2">
    <source>
        <dbReference type="ARBA" id="ARBA00023027"/>
    </source>
</evidence>
<dbReference type="AlphaFoldDB" id="A0A7W9WL12"/>
<dbReference type="PANTHER" id="PTHR43333:SF1">
    <property type="entry name" value="D-ISOMER SPECIFIC 2-HYDROXYACID DEHYDROGENASE NAD-BINDING DOMAIN-CONTAINING PROTEIN"/>
    <property type="match status" value="1"/>
</dbReference>
<dbReference type="SUPFAM" id="SSF51735">
    <property type="entry name" value="NAD(P)-binding Rossmann-fold domains"/>
    <property type="match status" value="1"/>
</dbReference>
<dbReference type="Proteomes" id="UP000541136">
    <property type="component" value="Unassembled WGS sequence"/>
</dbReference>